<dbReference type="RefSeq" id="WP_091198736.1">
    <property type="nucleotide sequence ID" value="NZ_LT594324.1"/>
</dbReference>
<evidence type="ECO:0000256" key="1">
    <source>
        <dbReference type="SAM" id="MobiDB-lite"/>
    </source>
</evidence>
<keyword evidence="4" id="KW-1185">Reference proteome</keyword>
<feature type="transmembrane region" description="Helical" evidence="2">
    <location>
        <begin position="375"/>
        <end position="392"/>
    </location>
</feature>
<evidence type="ECO:0000313" key="3">
    <source>
        <dbReference type="EMBL" id="SBT52243.1"/>
    </source>
</evidence>
<name>A0A1A9A806_9ACTN</name>
<evidence type="ECO:0000256" key="2">
    <source>
        <dbReference type="SAM" id="Phobius"/>
    </source>
</evidence>
<feature type="compositionally biased region" description="Pro residues" evidence="1">
    <location>
        <begin position="1"/>
        <end position="15"/>
    </location>
</feature>
<feature type="transmembrane region" description="Helical" evidence="2">
    <location>
        <begin position="254"/>
        <end position="276"/>
    </location>
</feature>
<dbReference type="Proteomes" id="UP000198765">
    <property type="component" value="Chromosome I"/>
</dbReference>
<feature type="transmembrane region" description="Helical" evidence="2">
    <location>
        <begin position="453"/>
        <end position="479"/>
    </location>
</feature>
<dbReference type="PATRIC" id="fig|299146.4.peg.4499"/>
<reference evidence="3 4" key="1">
    <citation type="submission" date="2016-06" db="EMBL/GenBank/DDBJ databases">
        <authorList>
            <person name="Kjaerup R.B."/>
            <person name="Dalgaard T.S."/>
            <person name="Juul-Madsen H.R."/>
        </authorList>
    </citation>
    <scope>NUCLEOTIDE SEQUENCE [LARGE SCALE GENOMIC DNA]</scope>
    <source>
        <strain evidence="3 4">DSM 45248</strain>
    </source>
</reference>
<keyword evidence="2" id="KW-1133">Transmembrane helix</keyword>
<organism evidence="3 4">
    <name type="scientific">Micromonospora narathiwatensis</name>
    <dbReference type="NCBI Taxonomy" id="299146"/>
    <lineage>
        <taxon>Bacteria</taxon>
        <taxon>Bacillati</taxon>
        <taxon>Actinomycetota</taxon>
        <taxon>Actinomycetes</taxon>
        <taxon>Micromonosporales</taxon>
        <taxon>Micromonosporaceae</taxon>
        <taxon>Micromonospora</taxon>
    </lineage>
</organism>
<feature type="compositionally biased region" description="Pro residues" evidence="1">
    <location>
        <begin position="31"/>
        <end position="41"/>
    </location>
</feature>
<feature type="compositionally biased region" description="Pro residues" evidence="1">
    <location>
        <begin position="99"/>
        <end position="108"/>
    </location>
</feature>
<feature type="compositionally biased region" description="Low complexity" evidence="1">
    <location>
        <begin position="80"/>
        <end position="98"/>
    </location>
</feature>
<gene>
    <name evidence="3" type="ORF">GA0070621_4348</name>
</gene>
<dbReference type="EMBL" id="LT594324">
    <property type="protein sequence ID" value="SBT52243.1"/>
    <property type="molecule type" value="Genomic_DNA"/>
</dbReference>
<dbReference type="OrthoDB" id="3404556at2"/>
<keyword evidence="2" id="KW-0472">Membrane</keyword>
<proteinExistence type="predicted"/>
<accession>A0A1A9A806</accession>
<feature type="compositionally biased region" description="Polar residues" evidence="1">
    <location>
        <begin position="49"/>
        <end position="63"/>
    </location>
</feature>
<evidence type="ECO:0000313" key="4">
    <source>
        <dbReference type="Proteomes" id="UP000198765"/>
    </source>
</evidence>
<feature type="transmembrane region" description="Helical" evidence="2">
    <location>
        <begin position="412"/>
        <end position="433"/>
    </location>
</feature>
<feature type="region of interest" description="Disordered" evidence="1">
    <location>
        <begin position="1"/>
        <end position="111"/>
    </location>
</feature>
<feature type="transmembrane region" description="Helical" evidence="2">
    <location>
        <begin position="296"/>
        <end position="314"/>
    </location>
</feature>
<dbReference type="AlphaFoldDB" id="A0A1A9A806"/>
<keyword evidence="2" id="KW-0812">Transmembrane</keyword>
<sequence>MSDQPPSDPVEPRPPASSGAPVDPTRFEPPTAEPAPPPGQPGEPAASGQSTPTVPGVPAQSSHGDPAVPAQPGRPGQGDPAIPAQPDQPVVPAAAPTQPGQPVPPGPFAVPGQPVAPFYGAVPGQPIAPGQGGVPVPPGQWGVPGQGGVPTQPGQWGVPGQGAAPGQPGFGAYGGQPWGAYPSDPAGQPQGWAWPAAGGPAPAGAYPGPAMPGQPYGWHPGVDPGDPLVTPPYAGVGAWFARCSAAVRRGWRPLLPIMLLTQAVPAAVMSILSATFAPPDQLVAGPDGAMVLPAGYFPDFFTFYGVIIAASLLFGPLQSTGWAAGSWVITRQAAGEPVGVGAALRYGLRRALGLWGWTLLATLLFSVGLCFCVLPGIYVVFAVALAGPVYLFERENPIGRSFQIFHRRFGMVLGRVALVAVAAIGGALVGAVLEMIGQFSFGTHPMDAPGTAAGVVAVAVLSALLVTPAYLAQLVGLLVTYAEQRAQEGPVNTAQLAAELG</sequence>
<feature type="transmembrane region" description="Helical" evidence="2">
    <location>
        <begin position="352"/>
        <end position="369"/>
    </location>
</feature>
<protein>
    <submittedName>
        <fullName evidence="3">Uncharacterized protein</fullName>
    </submittedName>
</protein>